<organism evidence="2 3">
    <name type="scientific">Candidatus Kuenenbacteria bacterium HGW-Kuenenbacteria-1</name>
    <dbReference type="NCBI Taxonomy" id="2013812"/>
    <lineage>
        <taxon>Bacteria</taxon>
        <taxon>Candidatus Kueneniibacteriota</taxon>
    </lineage>
</organism>
<name>A0A2N1UN88_9BACT</name>
<dbReference type="Gene3D" id="3.30.420.10">
    <property type="entry name" value="Ribonuclease H-like superfamily/Ribonuclease H"/>
    <property type="match status" value="1"/>
</dbReference>
<dbReference type="InterPro" id="IPR012337">
    <property type="entry name" value="RNaseH-like_sf"/>
</dbReference>
<dbReference type="GO" id="GO:0003676">
    <property type="term" value="F:nucleic acid binding"/>
    <property type="evidence" value="ECO:0007669"/>
    <property type="project" value="InterPro"/>
</dbReference>
<sequence length="360" mass="42432">MSWNFVSTWTQNKDQNFEDDKRDWKKGKPRIHVESDKQLVIKIRKELELSNKEFYIGSETVLDKIKNSDYSNKEKINLSFIKKTLKDSGLSKTHKKKVKGNSVYQHYPKTLIENIGSVIVEIDFLERVIKGRTQPLNFISFSCKKLKLRQFKRIPAQTSIYARKGIKWFCDNFFIPDEFKMDNGLAFIGSASGKRSLSKVVLMLFWMKVIPIFTNPRSPWNNGSVEGSNSVFAKNFWNKFIFNSIDDVDEKLKLFTVSSLNRSKFNKNNFEQIIKNKLIPKIYFIRKVHENKEKEKGEINILNEKINLPKEYINLFTLSKWDLKTEMLTVLFEKDQKENIIKKIKFKINEKSRNGVSHFI</sequence>
<proteinExistence type="predicted"/>
<dbReference type="Proteomes" id="UP000233414">
    <property type="component" value="Unassembled WGS sequence"/>
</dbReference>
<accession>A0A2N1UN88</accession>
<dbReference type="AlphaFoldDB" id="A0A2N1UN88"/>
<dbReference type="PROSITE" id="PS50994">
    <property type="entry name" value="INTEGRASE"/>
    <property type="match status" value="1"/>
</dbReference>
<protein>
    <recommendedName>
        <fullName evidence="1">Integrase catalytic domain-containing protein</fullName>
    </recommendedName>
</protein>
<dbReference type="EMBL" id="PGYQ01000012">
    <property type="protein sequence ID" value="PKL72206.1"/>
    <property type="molecule type" value="Genomic_DNA"/>
</dbReference>
<comment type="caution">
    <text evidence="2">The sequence shown here is derived from an EMBL/GenBank/DDBJ whole genome shotgun (WGS) entry which is preliminary data.</text>
</comment>
<dbReference type="InterPro" id="IPR036397">
    <property type="entry name" value="RNaseH_sf"/>
</dbReference>
<evidence type="ECO:0000313" key="2">
    <source>
        <dbReference type="EMBL" id="PKL72206.1"/>
    </source>
</evidence>
<feature type="domain" description="Integrase catalytic" evidence="1">
    <location>
        <begin position="104"/>
        <end position="288"/>
    </location>
</feature>
<reference evidence="2 3" key="1">
    <citation type="journal article" date="2017" name="ISME J.">
        <title>Potential for microbial H2 and metal transformations associated with novel bacteria and archaea in deep terrestrial subsurface sediments.</title>
        <authorList>
            <person name="Hernsdorf A.W."/>
            <person name="Amano Y."/>
            <person name="Miyakawa K."/>
            <person name="Ise K."/>
            <person name="Suzuki Y."/>
            <person name="Anantharaman K."/>
            <person name="Probst A."/>
            <person name="Burstein D."/>
            <person name="Thomas B.C."/>
            <person name="Banfield J.F."/>
        </authorList>
    </citation>
    <scope>NUCLEOTIDE SEQUENCE [LARGE SCALE GENOMIC DNA]</scope>
    <source>
        <strain evidence="2">HGW-Kuenenbacteria-1</strain>
    </source>
</reference>
<evidence type="ECO:0000259" key="1">
    <source>
        <dbReference type="PROSITE" id="PS50994"/>
    </source>
</evidence>
<dbReference type="InterPro" id="IPR001584">
    <property type="entry name" value="Integrase_cat-core"/>
</dbReference>
<gene>
    <name evidence="2" type="ORF">CVV26_02565</name>
</gene>
<dbReference type="GO" id="GO:0015074">
    <property type="term" value="P:DNA integration"/>
    <property type="evidence" value="ECO:0007669"/>
    <property type="project" value="InterPro"/>
</dbReference>
<dbReference type="SUPFAM" id="SSF53098">
    <property type="entry name" value="Ribonuclease H-like"/>
    <property type="match status" value="1"/>
</dbReference>
<evidence type="ECO:0000313" key="3">
    <source>
        <dbReference type="Proteomes" id="UP000233414"/>
    </source>
</evidence>